<feature type="transmembrane region" description="Helical" evidence="15">
    <location>
        <begin position="689"/>
        <end position="705"/>
    </location>
</feature>
<dbReference type="SUPFAM" id="SSF81653">
    <property type="entry name" value="Calcium ATPase, transduction domain A"/>
    <property type="match status" value="1"/>
</dbReference>
<keyword evidence="18" id="KW-1185">Reference proteome</keyword>
<dbReference type="InterPro" id="IPR018303">
    <property type="entry name" value="ATPase_P-typ_P_site"/>
</dbReference>
<keyword evidence="6 15" id="KW-0812">Transmembrane</keyword>
<dbReference type="InterPro" id="IPR027256">
    <property type="entry name" value="P-typ_ATPase_IB"/>
</dbReference>
<proteinExistence type="inferred from homology"/>
<keyword evidence="8 15" id="KW-0547">Nucleotide-binding</keyword>
<feature type="transmembrane region" description="Helical" evidence="15">
    <location>
        <begin position="209"/>
        <end position="227"/>
    </location>
</feature>
<evidence type="ECO:0000259" key="16">
    <source>
        <dbReference type="PROSITE" id="PS50846"/>
    </source>
</evidence>
<dbReference type="RefSeq" id="WP_111360349.1">
    <property type="nucleotide sequence ID" value="NZ_NPEU01000636.1"/>
</dbReference>
<dbReference type="Gene3D" id="2.70.150.10">
    <property type="entry name" value="Calcium-transporting ATPase, cytoplasmic transduction domain A"/>
    <property type="match status" value="1"/>
</dbReference>
<evidence type="ECO:0000256" key="6">
    <source>
        <dbReference type="ARBA" id="ARBA00022692"/>
    </source>
</evidence>
<reference evidence="17 18" key="1">
    <citation type="submission" date="2017-07" db="EMBL/GenBank/DDBJ databases">
        <title>Draft Genome Sequences of Select Purple Nonsulfur Bacteria.</title>
        <authorList>
            <person name="Lasarre B."/>
            <person name="Mckinlay J.B."/>
        </authorList>
    </citation>
    <scope>NUCLEOTIDE SEQUENCE [LARGE SCALE GENOMIC DNA]</scope>
    <source>
        <strain evidence="17 18">DSM 11907</strain>
    </source>
</reference>
<comment type="similarity">
    <text evidence="2 15">Belongs to the cation transport ATPase (P-type) (TC 3.A.3) family. Type IB subfamily.</text>
</comment>
<keyword evidence="9 15" id="KW-0067">ATP-binding</keyword>
<evidence type="ECO:0000256" key="2">
    <source>
        <dbReference type="ARBA" id="ARBA00006024"/>
    </source>
</evidence>
<organism evidence="17 18">
    <name type="scientific">Rhodoplanes elegans</name>
    <dbReference type="NCBI Taxonomy" id="29408"/>
    <lineage>
        <taxon>Bacteria</taxon>
        <taxon>Pseudomonadati</taxon>
        <taxon>Pseudomonadota</taxon>
        <taxon>Alphaproteobacteria</taxon>
        <taxon>Hyphomicrobiales</taxon>
        <taxon>Nitrobacteraceae</taxon>
        <taxon>Rhodoplanes</taxon>
    </lineage>
</organism>
<feature type="transmembrane region" description="Helical" evidence="15">
    <location>
        <begin position="181"/>
        <end position="203"/>
    </location>
</feature>
<dbReference type="Pfam" id="PF00122">
    <property type="entry name" value="E1-E2_ATPase"/>
    <property type="match status" value="1"/>
</dbReference>
<dbReference type="GO" id="GO:0016887">
    <property type="term" value="F:ATP hydrolysis activity"/>
    <property type="evidence" value="ECO:0007669"/>
    <property type="project" value="InterPro"/>
</dbReference>
<gene>
    <name evidence="17" type="ORF">CH338_27995</name>
</gene>
<dbReference type="PRINTS" id="PR00119">
    <property type="entry name" value="CATATPASE"/>
</dbReference>
<dbReference type="InterPro" id="IPR006121">
    <property type="entry name" value="HMA_dom"/>
</dbReference>
<keyword evidence="14 15" id="KW-0472">Membrane</keyword>
<dbReference type="Gene3D" id="3.30.70.100">
    <property type="match status" value="1"/>
</dbReference>
<evidence type="ECO:0000256" key="5">
    <source>
        <dbReference type="ARBA" id="ARBA00022553"/>
    </source>
</evidence>
<dbReference type="PANTHER" id="PTHR43520:SF5">
    <property type="entry name" value="CATION-TRANSPORTING P-TYPE ATPASE-RELATED"/>
    <property type="match status" value="1"/>
</dbReference>
<evidence type="ECO:0000256" key="12">
    <source>
        <dbReference type="ARBA" id="ARBA00022989"/>
    </source>
</evidence>
<evidence type="ECO:0000256" key="8">
    <source>
        <dbReference type="ARBA" id="ARBA00022741"/>
    </source>
</evidence>
<protein>
    <submittedName>
        <fullName evidence="17">Nitrogen fixation protein FixI</fullName>
    </submittedName>
</protein>
<dbReference type="InterPro" id="IPR023299">
    <property type="entry name" value="ATPase_P-typ_cyto_dom_N"/>
</dbReference>
<dbReference type="NCBIfam" id="TIGR01511">
    <property type="entry name" value="ATPase-IB1_Cu"/>
    <property type="match status" value="1"/>
</dbReference>
<evidence type="ECO:0000256" key="3">
    <source>
        <dbReference type="ARBA" id="ARBA00022448"/>
    </source>
</evidence>
<dbReference type="InterPro" id="IPR059000">
    <property type="entry name" value="ATPase_P-type_domA"/>
</dbReference>
<dbReference type="AlphaFoldDB" id="A0A327JXI1"/>
<evidence type="ECO:0000256" key="13">
    <source>
        <dbReference type="ARBA" id="ARBA00023065"/>
    </source>
</evidence>
<dbReference type="SUPFAM" id="SSF55008">
    <property type="entry name" value="HMA, heavy metal-associated domain"/>
    <property type="match status" value="1"/>
</dbReference>
<dbReference type="NCBIfam" id="TIGR01525">
    <property type="entry name" value="ATPase-IB_hvy"/>
    <property type="match status" value="1"/>
</dbReference>
<evidence type="ECO:0000313" key="17">
    <source>
        <dbReference type="EMBL" id="RAI30284.1"/>
    </source>
</evidence>
<keyword evidence="13" id="KW-0406">Ion transport</keyword>
<evidence type="ECO:0000256" key="10">
    <source>
        <dbReference type="ARBA" id="ARBA00022842"/>
    </source>
</evidence>
<accession>A0A327JXI1</accession>
<dbReference type="InterPro" id="IPR036412">
    <property type="entry name" value="HAD-like_sf"/>
</dbReference>
<dbReference type="NCBIfam" id="TIGR01494">
    <property type="entry name" value="ATPase_P-type"/>
    <property type="match status" value="1"/>
</dbReference>
<comment type="caution">
    <text evidence="17">The sequence shown here is derived from an EMBL/GenBank/DDBJ whole genome shotgun (WGS) entry which is preliminary data.</text>
</comment>
<dbReference type="NCBIfam" id="TIGR01512">
    <property type="entry name" value="ATPase-IB2_Cd"/>
    <property type="match status" value="1"/>
</dbReference>
<dbReference type="InterPro" id="IPR008250">
    <property type="entry name" value="ATPase_P-typ_transduc_dom_A_sf"/>
</dbReference>
<dbReference type="SUPFAM" id="SSF56784">
    <property type="entry name" value="HAD-like"/>
    <property type="match status" value="1"/>
</dbReference>
<dbReference type="GO" id="GO:0055070">
    <property type="term" value="P:copper ion homeostasis"/>
    <property type="evidence" value="ECO:0007669"/>
    <property type="project" value="TreeGrafter"/>
</dbReference>
<dbReference type="GO" id="GO:0005507">
    <property type="term" value="F:copper ion binding"/>
    <property type="evidence" value="ECO:0007669"/>
    <property type="project" value="TreeGrafter"/>
</dbReference>
<dbReference type="Proteomes" id="UP000248863">
    <property type="component" value="Unassembled WGS sequence"/>
</dbReference>
<keyword evidence="7 15" id="KW-0479">Metal-binding</keyword>
<dbReference type="Gene3D" id="3.40.1110.10">
    <property type="entry name" value="Calcium-transporting ATPase, cytoplasmic domain N"/>
    <property type="match status" value="1"/>
</dbReference>
<comment type="subcellular location">
    <subcellularLocation>
        <location evidence="1">Cell membrane</location>
        <topology evidence="1">Multi-pass membrane protein</topology>
    </subcellularLocation>
</comment>
<keyword evidence="5" id="KW-0597">Phosphoprotein</keyword>
<feature type="transmembrane region" description="Helical" evidence="15">
    <location>
        <begin position="390"/>
        <end position="414"/>
    </location>
</feature>
<dbReference type="GO" id="GO:0043682">
    <property type="term" value="F:P-type divalent copper transporter activity"/>
    <property type="evidence" value="ECO:0007669"/>
    <property type="project" value="TreeGrafter"/>
</dbReference>
<feature type="transmembrane region" description="Helical" evidence="15">
    <location>
        <begin position="148"/>
        <end position="169"/>
    </location>
</feature>
<dbReference type="PROSITE" id="PS50846">
    <property type="entry name" value="HMA_2"/>
    <property type="match status" value="1"/>
</dbReference>
<dbReference type="InterPro" id="IPR036163">
    <property type="entry name" value="HMA_dom_sf"/>
</dbReference>
<dbReference type="PANTHER" id="PTHR43520">
    <property type="entry name" value="ATP7, ISOFORM B"/>
    <property type="match status" value="1"/>
</dbReference>
<evidence type="ECO:0000256" key="14">
    <source>
        <dbReference type="ARBA" id="ARBA00023136"/>
    </source>
</evidence>
<dbReference type="SUPFAM" id="SSF81665">
    <property type="entry name" value="Calcium ATPase, transmembrane domain M"/>
    <property type="match status" value="1"/>
</dbReference>
<dbReference type="EMBL" id="NPEU01000636">
    <property type="protein sequence ID" value="RAI30284.1"/>
    <property type="molecule type" value="Genomic_DNA"/>
</dbReference>
<keyword evidence="11" id="KW-1278">Translocase</keyword>
<dbReference type="Gene3D" id="3.40.50.1000">
    <property type="entry name" value="HAD superfamily/HAD-like"/>
    <property type="match status" value="1"/>
</dbReference>
<evidence type="ECO:0000256" key="7">
    <source>
        <dbReference type="ARBA" id="ARBA00022723"/>
    </source>
</evidence>
<dbReference type="PROSITE" id="PS00154">
    <property type="entry name" value="ATPASE_E1_E2"/>
    <property type="match status" value="1"/>
</dbReference>
<dbReference type="OrthoDB" id="7762541at2"/>
<dbReference type="InterPro" id="IPR023214">
    <property type="entry name" value="HAD_sf"/>
</dbReference>
<dbReference type="InterPro" id="IPR001757">
    <property type="entry name" value="P_typ_ATPase"/>
</dbReference>
<dbReference type="GO" id="GO:0005886">
    <property type="term" value="C:plasma membrane"/>
    <property type="evidence" value="ECO:0007669"/>
    <property type="project" value="UniProtKB-SubCell"/>
</dbReference>
<keyword evidence="12 15" id="KW-1133">Transmembrane helix</keyword>
<dbReference type="Pfam" id="PF00403">
    <property type="entry name" value="HMA"/>
    <property type="match status" value="1"/>
</dbReference>
<dbReference type="InterPro" id="IPR017969">
    <property type="entry name" value="Heavy-metal-associated_CS"/>
</dbReference>
<evidence type="ECO:0000313" key="18">
    <source>
        <dbReference type="Proteomes" id="UP000248863"/>
    </source>
</evidence>
<dbReference type="InterPro" id="IPR023298">
    <property type="entry name" value="ATPase_P-typ_TM_dom_sf"/>
</dbReference>
<sequence length="781" mass="81860">MTDTPDLTRPDFTHFVETLDDGRARLDLAVDGMTCAACMFEIEGGLGVLPGVTQARANLTSGRVAVEWQETEGSETLAPAAIVGRLAELGYKAYPFDRHRMESEEHQEARFLLRCLGVAAFAAMNVMLLSVSVWSGNVTDITPEQRDFFHWLSALIALPAVAYAGQPFFRSATRALMAGRLNMDVPITLGVLLALGLSVFETLHHAEHAYFDSAVMLLTFLLAGRWLDQNMRRRTRAVAANLAALKAETATKFVGDGEISEVPVAAIRPGDLVLVRPGERIAVDGEVEDGRSEIDQSLVTGETAHVTAERGTLVYAGTLNVNGTLRVRVGAADRGTLLDEVTRLLDRAVEARSHYVRLAERAARLYAPVVHLTALLTVIGWVLLGASWHFAIVTAVAVLIITCPCALGLAIPAVQVVASGALFRSGVLLSSGDAIERLAAVDTIVLDKTGTLTLPEPELADAGRVPPETLALAGRLALTSRHPLAAAIAKAAGATVPLDGAHEEPGQGVSAVLDGDELRLGRPSWCGVEAEAARIAAADPEASVIAFRHGTRTAVFAVRQRLREDATAVLAALRMKGYAIEILSGDREAAVAHVARQLGVTTVRAGATPADKIAHVEALRASGRKVLMVGDGINDAPALAAADVSLSPVTAAHLTQAAADAVFLGDRLAPVATALAVTRRARRIMHENLWLAVVYNAIAVPVAIMGYATPLIAALAMSGSSVLVILNALRAKGDAGEAVVSDRAEAAGPGAGADPKAPADVVGTNGGASARTIAQAHQPTL</sequence>
<evidence type="ECO:0000256" key="9">
    <source>
        <dbReference type="ARBA" id="ARBA00022840"/>
    </source>
</evidence>
<keyword evidence="10" id="KW-0460">Magnesium</keyword>
<evidence type="ECO:0000256" key="11">
    <source>
        <dbReference type="ARBA" id="ARBA00022967"/>
    </source>
</evidence>
<feature type="transmembrane region" description="Helical" evidence="15">
    <location>
        <begin position="111"/>
        <end position="136"/>
    </location>
</feature>
<evidence type="ECO:0000256" key="15">
    <source>
        <dbReference type="RuleBase" id="RU362081"/>
    </source>
</evidence>
<keyword evidence="4 15" id="KW-1003">Cell membrane</keyword>
<evidence type="ECO:0000256" key="1">
    <source>
        <dbReference type="ARBA" id="ARBA00004651"/>
    </source>
</evidence>
<dbReference type="Pfam" id="PF00702">
    <property type="entry name" value="Hydrolase"/>
    <property type="match status" value="1"/>
</dbReference>
<evidence type="ECO:0000256" key="4">
    <source>
        <dbReference type="ARBA" id="ARBA00022475"/>
    </source>
</evidence>
<keyword evidence="3" id="KW-0813">Transport</keyword>
<dbReference type="GO" id="GO:0005524">
    <property type="term" value="F:ATP binding"/>
    <property type="evidence" value="ECO:0007669"/>
    <property type="project" value="UniProtKB-UniRule"/>
</dbReference>
<dbReference type="PROSITE" id="PS01047">
    <property type="entry name" value="HMA_1"/>
    <property type="match status" value="1"/>
</dbReference>
<feature type="domain" description="HMA" evidence="16">
    <location>
        <begin position="24"/>
        <end position="94"/>
    </location>
</feature>
<feature type="transmembrane region" description="Helical" evidence="15">
    <location>
        <begin position="365"/>
        <end position="384"/>
    </location>
</feature>
<name>A0A327JXI1_9BRAD</name>
<dbReference type="CDD" id="cd00371">
    <property type="entry name" value="HMA"/>
    <property type="match status" value="1"/>
</dbReference>